<dbReference type="EMBL" id="BOQE01000001">
    <property type="protein sequence ID" value="GIM46664.1"/>
    <property type="molecule type" value="Genomic_DNA"/>
</dbReference>
<protein>
    <recommendedName>
        <fullName evidence="9">Sulfite oxidase</fullName>
    </recommendedName>
</protein>
<proteinExistence type="predicted"/>
<dbReference type="InterPro" id="IPR008335">
    <property type="entry name" value="Mopterin_OxRdtase_euk"/>
</dbReference>
<dbReference type="GO" id="GO:0020037">
    <property type="term" value="F:heme binding"/>
    <property type="evidence" value="ECO:0007669"/>
    <property type="project" value="TreeGrafter"/>
</dbReference>
<evidence type="ECO:0008006" key="9">
    <source>
        <dbReference type="Google" id="ProtNLM"/>
    </source>
</evidence>
<dbReference type="CDD" id="cd02110">
    <property type="entry name" value="SO_family_Moco_dimer"/>
    <property type="match status" value="1"/>
</dbReference>
<dbReference type="InterPro" id="IPR014756">
    <property type="entry name" value="Ig_E-set"/>
</dbReference>
<dbReference type="GO" id="GO:0043546">
    <property type="term" value="F:molybdopterin cofactor binding"/>
    <property type="evidence" value="ECO:0007669"/>
    <property type="project" value="TreeGrafter"/>
</dbReference>
<dbReference type="InterPro" id="IPR005066">
    <property type="entry name" value="MoCF_OxRdtse_dimer"/>
</dbReference>
<dbReference type="SUPFAM" id="SSF81296">
    <property type="entry name" value="E set domains"/>
    <property type="match status" value="1"/>
</dbReference>
<comment type="cofactor">
    <cofactor evidence="1">
        <name>Mo-molybdopterin</name>
        <dbReference type="ChEBI" id="CHEBI:71302"/>
    </cofactor>
</comment>
<dbReference type="RefSeq" id="WP_282199732.1">
    <property type="nucleotide sequence ID" value="NZ_BOQE01000001.1"/>
</dbReference>
<reference evidence="7" key="1">
    <citation type="journal article" date="2023" name="Int. J. Syst. Evol. Microbiol.">
        <title>Collibacillus ludicampi gen. nov., sp. nov., a new soil bacterium of the family Alicyclobacillaceae.</title>
        <authorList>
            <person name="Jojima T."/>
            <person name="Ioku Y."/>
            <person name="Fukuta Y."/>
            <person name="Shirasaka N."/>
            <person name="Matsumura Y."/>
            <person name="Mori M."/>
        </authorList>
    </citation>
    <scope>NUCLEOTIDE SEQUENCE</scope>
    <source>
        <strain evidence="7">TP075</strain>
    </source>
</reference>
<dbReference type="Proteomes" id="UP001057291">
    <property type="component" value="Unassembled WGS sequence"/>
</dbReference>
<dbReference type="PANTHER" id="PTHR19372:SF7">
    <property type="entry name" value="SULFITE OXIDASE, MITOCHONDRIAL"/>
    <property type="match status" value="1"/>
</dbReference>
<evidence type="ECO:0000256" key="3">
    <source>
        <dbReference type="ARBA" id="ARBA00022723"/>
    </source>
</evidence>
<keyword evidence="3" id="KW-0479">Metal-binding</keyword>
<evidence type="ECO:0000259" key="6">
    <source>
        <dbReference type="Pfam" id="PF03404"/>
    </source>
</evidence>
<accession>A0AAV4LFS0</accession>
<dbReference type="GO" id="GO:0030151">
    <property type="term" value="F:molybdenum ion binding"/>
    <property type="evidence" value="ECO:0007669"/>
    <property type="project" value="InterPro"/>
</dbReference>
<comment type="caution">
    <text evidence="7">The sequence shown here is derived from an EMBL/GenBank/DDBJ whole genome shotgun (WGS) entry which is preliminary data.</text>
</comment>
<dbReference type="GO" id="GO:0006790">
    <property type="term" value="P:sulfur compound metabolic process"/>
    <property type="evidence" value="ECO:0007669"/>
    <property type="project" value="TreeGrafter"/>
</dbReference>
<keyword evidence="2" id="KW-0500">Molybdenum</keyword>
<dbReference type="GO" id="GO:0008482">
    <property type="term" value="F:sulfite oxidase activity"/>
    <property type="evidence" value="ECO:0007669"/>
    <property type="project" value="TreeGrafter"/>
</dbReference>
<dbReference type="PANTHER" id="PTHR19372">
    <property type="entry name" value="SULFITE REDUCTASE"/>
    <property type="match status" value="1"/>
</dbReference>
<dbReference type="AlphaFoldDB" id="A0AAV4LFS0"/>
<organism evidence="7 8">
    <name type="scientific">Collibacillus ludicampi</name>
    <dbReference type="NCBI Taxonomy" id="2771369"/>
    <lineage>
        <taxon>Bacteria</taxon>
        <taxon>Bacillati</taxon>
        <taxon>Bacillota</taxon>
        <taxon>Bacilli</taxon>
        <taxon>Bacillales</taxon>
        <taxon>Alicyclobacillaceae</taxon>
        <taxon>Collibacillus</taxon>
    </lineage>
</organism>
<dbReference type="InterPro" id="IPR000572">
    <property type="entry name" value="OxRdtase_Mopterin-bd_dom"/>
</dbReference>
<keyword evidence="4" id="KW-0560">Oxidoreductase</keyword>
<name>A0AAV4LFS0_9BACL</name>
<dbReference type="Gene3D" id="3.90.420.10">
    <property type="entry name" value="Oxidoreductase, molybdopterin-binding domain"/>
    <property type="match status" value="1"/>
</dbReference>
<dbReference type="SUPFAM" id="SSF56524">
    <property type="entry name" value="Oxidoreductase molybdopterin-binding domain"/>
    <property type="match status" value="1"/>
</dbReference>
<dbReference type="Gene3D" id="2.60.40.650">
    <property type="match status" value="1"/>
</dbReference>
<evidence type="ECO:0000313" key="8">
    <source>
        <dbReference type="Proteomes" id="UP001057291"/>
    </source>
</evidence>
<feature type="domain" description="Oxidoreductase molybdopterin-binding" evidence="5">
    <location>
        <begin position="45"/>
        <end position="217"/>
    </location>
</feature>
<evidence type="ECO:0000259" key="5">
    <source>
        <dbReference type="Pfam" id="PF00174"/>
    </source>
</evidence>
<dbReference type="InterPro" id="IPR036374">
    <property type="entry name" value="OxRdtase_Mopterin-bd_sf"/>
</dbReference>
<keyword evidence="8" id="KW-1185">Reference proteome</keyword>
<evidence type="ECO:0000256" key="1">
    <source>
        <dbReference type="ARBA" id="ARBA00001924"/>
    </source>
</evidence>
<feature type="domain" description="Moybdenum cofactor oxidoreductase dimerisation" evidence="6">
    <location>
        <begin position="239"/>
        <end position="354"/>
    </location>
</feature>
<dbReference type="Pfam" id="PF03404">
    <property type="entry name" value="Mo-co_dimer"/>
    <property type="match status" value="1"/>
</dbReference>
<dbReference type="Pfam" id="PF00174">
    <property type="entry name" value="Oxidored_molyb"/>
    <property type="match status" value="1"/>
</dbReference>
<evidence type="ECO:0000256" key="4">
    <source>
        <dbReference type="ARBA" id="ARBA00023002"/>
    </source>
</evidence>
<gene>
    <name evidence="7" type="ORF">DNHGIG_22130</name>
</gene>
<evidence type="ECO:0000313" key="7">
    <source>
        <dbReference type="EMBL" id="GIM46664.1"/>
    </source>
</evidence>
<dbReference type="PRINTS" id="PR00407">
    <property type="entry name" value="EUMOPTERIN"/>
</dbReference>
<sequence length="356" mass="41408">MDKNEKLLIRPYLRTRSLVPENQESPIEFMNTPSIPEEYFYKRNHFPYPEIQKNAFELSIEGEVQRPMVFSLQDLLSLPSKEIAMVMECAGNKRAFFEPKVFGEQWEMGAMSQGVWKGVSLAELLKYTGVTYRVREVVFEGHDYGYRNDLNGEYRFARSLPIDKAIHPDTIIAYEYNGKPIPFKHGYPIRLIVPQWYGMASVKWLRKITLIANTFNGPFQAIDYMYYPFKDNDIGKTPVTRINVNSTILQPHDLAQLDTGIHTVFGIAWTGMGTISEVEVSLDQGVTWEKTQLYQDLNSMYGWTYWSYKWYAEKKGEYVLMARAKDTYGRMQPSNAFWNRKGYGFNAISSVRVKIE</sequence>
<evidence type="ECO:0000256" key="2">
    <source>
        <dbReference type="ARBA" id="ARBA00022505"/>
    </source>
</evidence>